<dbReference type="CDD" id="cd07377">
    <property type="entry name" value="WHTH_GntR"/>
    <property type="match status" value="1"/>
</dbReference>
<gene>
    <name evidence="9" type="ordered locus">Meso_0366</name>
</gene>
<dbReference type="SMART" id="SM00895">
    <property type="entry name" value="FCD"/>
    <property type="match status" value="1"/>
</dbReference>
<reference evidence="9" key="1">
    <citation type="submission" date="2006-06" db="EMBL/GenBank/DDBJ databases">
        <title>Complete sequence of chromosome of Chelativorans sp. BNC1.</title>
        <authorList>
            <consortium name="US DOE Joint Genome Institute"/>
            <person name="Copeland A."/>
            <person name="Lucas S."/>
            <person name="Lapidus A."/>
            <person name="Barry K."/>
            <person name="Detter J.C."/>
            <person name="Glavina del Rio T."/>
            <person name="Hammon N."/>
            <person name="Israni S."/>
            <person name="Dalin E."/>
            <person name="Tice H."/>
            <person name="Pitluck S."/>
            <person name="Chertkov O."/>
            <person name="Brettin T."/>
            <person name="Bruce D."/>
            <person name="Han C."/>
            <person name="Tapia R."/>
            <person name="Gilna P."/>
            <person name="Schmutz J."/>
            <person name="Larimer F."/>
            <person name="Land M."/>
            <person name="Hauser L."/>
            <person name="Kyrpides N."/>
            <person name="Mikhailova N."/>
            <person name="Richardson P."/>
        </authorList>
    </citation>
    <scope>NUCLEOTIDE SEQUENCE</scope>
    <source>
        <strain evidence="9">BNC1</strain>
    </source>
</reference>
<keyword evidence="2" id="KW-0805">Transcription regulation</keyword>
<dbReference type="eggNOG" id="COG2186">
    <property type="taxonomic scope" value="Bacteria"/>
</dbReference>
<dbReference type="HOGENOM" id="CLU_017584_9_1_5"/>
<dbReference type="PRINTS" id="PR00035">
    <property type="entry name" value="HTHGNTR"/>
</dbReference>
<evidence type="ECO:0000259" key="8">
    <source>
        <dbReference type="PROSITE" id="PS50949"/>
    </source>
</evidence>
<dbReference type="PROSITE" id="PS50949">
    <property type="entry name" value="HTH_GNTR"/>
    <property type="match status" value="1"/>
</dbReference>
<evidence type="ECO:0000256" key="6">
    <source>
        <dbReference type="ARBA" id="ARBA00039592"/>
    </source>
</evidence>
<feature type="domain" description="HTH gntR-type" evidence="8">
    <location>
        <begin position="17"/>
        <end position="85"/>
    </location>
</feature>
<evidence type="ECO:0000256" key="3">
    <source>
        <dbReference type="ARBA" id="ARBA00023125"/>
    </source>
</evidence>
<dbReference type="GO" id="GO:0003700">
    <property type="term" value="F:DNA-binding transcription factor activity"/>
    <property type="evidence" value="ECO:0007669"/>
    <property type="project" value="InterPro"/>
</dbReference>
<evidence type="ECO:0000256" key="5">
    <source>
        <dbReference type="ARBA" id="ARBA00037357"/>
    </source>
</evidence>
<comment type="function">
    <text evidence="5">Transcriptional repressor for the pyruvate dehydrogenase complex genes aceEF and lpd.</text>
</comment>
<feature type="region of interest" description="Disordered" evidence="7">
    <location>
        <begin position="263"/>
        <end position="288"/>
    </location>
</feature>
<keyword evidence="3" id="KW-0238">DNA-binding</keyword>
<evidence type="ECO:0000256" key="1">
    <source>
        <dbReference type="ARBA" id="ARBA00022491"/>
    </source>
</evidence>
<sequence length="288" mass="31818">MKRQGPVTNVFSRIEHTRTADSVVYQIEALILEGVLRDGDRLPGERELATQMDVSRPILRDALKVLEGRGLLATRPGGGTHVANVVGEVFAKPMRELIASHPKATADYLEYRREIEAVAAELAATRATEADKALLSRIVTRMEEAHASRDPAIEAEIDVEFHNAVGECAHNFILLHTLRSCYRLLAEGVFYSRARIYHLPGAREELLVQHRAIFTAIHEGDPAAARKAAVDHISYVQKASAEAELTDERERVAGLRLLHRSDAQALARQTGPKTSRTKRSAAADREIG</sequence>
<name>Q11LF5_CHESB</name>
<dbReference type="AlphaFoldDB" id="Q11LF5"/>
<evidence type="ECO:0000256" key="4">
    <source>
        <dbReference type="ARBA" id="ARBA00023163"/>
    </source>
</evidence>
<dbReference type="InterPro" id="IPR000524">
    <property type="entry name" value="Tscrpt_reg_HTH_GntR"/>
</dbReference>
<accession>Q11LF5</accession>
<protein>
    <recommendedName>
        <fullName evidence="6">Pyruvate dehydrogenase complex repressor</fullName>
    </recommendedName>
</protein>
<dbReference type="Gene3D" id="1.20.120.530">
    <property type="entry name" value="GntR ligand-binding domain-like"/>
    <property type="match status" value="1"/>
</dbReference>
<dbReference type="EMBL" id="CP000390">
    <property type="protein sequence ID" value="ABG61770.1"/>
    <property type="molecule type" value="Genomic_DNA"/>
</dbReference>
<keyword evidence="1" id="KW-0678">Repressor</keyword>
<dbReference type="SUPFAM" id="SSF48008">
    <property type="entry name" value="GntR ligand-binding domain-like"/>
    <property type="match status" value="1"/>
</dbReference>
<dbReference type="InterPro" id="IPR036390">
    <property type="entry name" value="WH_DNA-bd_sf"/>
</dbReference>
<dbReference type="PANTHER" id="PTHR43537">
    <property type="entry name" value="TRANSCRIPTIONAL REGULATOR, GNTR FAMILY"/>
    <property type="match status" value="1"/>
</dbReference>
<dbReference type="Gene3D" id="1.10.10.10">
    <property type="entry name" value="Winged helix-like DNA-binding domain superfamily/Winged helix DNA-binding domain"/>
    <property type="match status" value="1"/>
</dbReference>
<evidence type="ECO:0000256" key="7">
    <source>
        <dbReference type="SAM" id="MobiDB-lite"/>
    </source>
</evidence>
<dbReference type="InterPro" id="IPR036388">
    <property type="entry name" value="WH-like_DNA-bd_sf"/>
</dbReference>
<dbReference type="GO" id="GO:0003677">
    <property type="term" value="F:DNA binding"/>
    <property type="evidence" value="ECO:0007669"/>
    <property type="project" value="UniProtKB-KW"/>
</dbReference>
<dbReference type="STRING" id="266779.Meso_0366"/>
<keyword evidence="4" id="KW-0804">Transcription</keyword>
<evidence type="ECO:0000256" key="2">
    <source>
        <dbReference type="ARBA" id="ARBA00023015"/>
    </source>
</evidence>
<dbReference type="InterPro" id="IPR008920">
    <property type="entry name" value="TF_FadR/GntR_C"/>
</dbReference>
<dbReference type="Pfam" id="PF00392">
    <property type="entry name" value="GntR"/>
    <property type="match status" value="1"/>
</dbReference>
<dbReference type="Pfam" id="PF07729">
    <property type="entry name" value="FCD"/>
    <property type="match status" value="1"/>
</dbReference>
<dbReference type="PANTHER" id="PTHR43537:SF34">
    <property type="entry name" value="PYRUVATE DEHYDROGENASE COMPLEX REPRESSOR"/>
    <property type="match status" value="1"/>
</dbReference>
<dbReference type="SMART" id="SM00345">
    <property type="entry name" value="HTH_GNTR"/>
    <property type="match status" value="1"/>
</dbReference>
<dbReference type="SUPFAM" id="SSF46785">
    <property type="entry name" value="Winged helix' DNA-binding domain"/>
    <property type="match status" value="1"/>
</dbReference>
<dbReference type="InterPro" id="IPR011711">
    <property type="entry name" value="GntR_C"/>
</dbReference>
<organism evidence="9">
    <name type="scientific">Chelativorans sp. (strain BNC1)</name>
    <dbReference type="NCBI Taxonomy" id="266779"/>
    <lineage>
        <taxon>Bacteria</taxon>
        <taxon>Pseudomonadati</taxon>
        <taxon>Pseudomonadota</taxon>
        <taxon>Alphaproteobacteria</taxon>
        <taxon>Hyphomicrobiales</taxon>
        <taxon>Phyllobacteriaceae</taxon>
        <taxon>Chelativorans</taxon>
    </lineage>
</organism>
<proteinExistence type="predicted"/>
<evidence type="ECO:0000313" key="9">
    <source>
        <dbReference type="EMBL" id="ABG61770.1"/>
    </source>
</evidence>
<dbReference type="KEGG" id="mes:Meso_0366"/>